<dbReference type="AlphaFoldDB" id="A0A7J6WZA3"/>
<accession>A0A7J6WZA3</accession>
<organism evidence="1 2">
    <name type="scientific">Thalictrum thalictroides</name>
    <name type="common">Rue-anemone</name>
    <name type="synonym">Anemone thalictroides</name>
    <dbReference type="NCBI Taxonomy" id="46969"/>
    <lineage>
        <taxon>Eukaryota</taxon>
        <taxon>Viridiplantae</taxon>
        <taxon>Streptophyta</taxon>
        <taxon>Embryophyta</taxon>
        <taxon>Tracheophyta</taxon>
        <taxon>Spermatophyta</taxon>
        <taxon>Magnoliopsida</taxon>
        <taxon>Ranunculales</taxon>
        <taxon>Ranunculaceae</taxon>
        <taxon>Thalictroideae</taxon>
        <taxon>Thalictrum</taxon>
    </lineage>
</organism>
<comment type="caution">
    <text evidence="1">The sequence shown here is derived from an EMBL/GenBank/DDBJ whole genome shotgun (WGS) entry which is preliminary data.</text>
</comment>
<protein>
    <submittedName>
        <fullName evidence="1">Uncharacterized protein</fullName>
    </submittedName>
</protein>
<name>A0A7J6WZA3_THATH</name>
<dbReference type="EMBL" id="JABWDY010008476">
    <property type="protein sequence ID" value="KAF5202177.1"/>
    <property type="molecule type" value="Genomic_DNA"/>
</dbReference>
<proteinExistence type="predicted"/>
<evidence type="ECO:0000313" key="2">
    <source>
        <dbReference type="Proteomes" id="UP000554482"/>
    </source>
</evidence>
<reference evidence="1 2" key="1">
    <citation type="submission" date="2020-06" db="EMBL/GenBank/DDBJ databases">
        <title>Transcriptomic and genomic resources for Thalictrum thalictroides and T. hernandezii: Facilitating candidate gene discovery in an emerging model plant lineage.</title>
        <authorList>
            <person name="Arias T."/>
            <person name="Riano-Pachon D.M."/>
            <person name="Di Stilio V.S."/>
        </authorList>
    </citation>
    <scope>NUCLEOTIDE SEQUENCE [LARGE SCALE GENOMIC DNA]</scope>
    <source>
        <strain evidence="2">cv. WT478/WT964</strain>
        <tissue evidence="1">Leaves</tissue>
    </source>
</reference>
<gene>
    <name evidence="1" type="ORF">FRX31_008237</name>
</gene>
<evidence type="ECO:0000313" key="1">
    <source>
        <dbReference type="EMBL" id="KAF5202177.1"/>
    </source>
</evidence>
<keyword evidence="2" id="KW-1185">Reference proteome</keyword>
<sequence>MLDGFTTSIAKHAPVNNDYTLRIQVVDRKNSFPHKCPNEELHICGYAYLPHHFVGKDFHRRREVSISLQEDIVHRFHRESLIVIPSPSPIIIPMFKCQRS</sequence>
<dbReference type="Proteomes" id="UP000554482">
    <property type="component" value="Unassembled WGS sequence"/>
</dbReference>